<gene>
    <name evidence="3" type="ORF">EPH95_17780</name>
</gene>
<dbReference type="KEGG" id="sale:EPH95_17780"/>
<dbReference type="EMBL" id="CP035485">
    <property type="protein sequence ID" value="QDI92790.1"/>
    <property type="molecule type" value="Genomic_DNA"/>
</dbReference>
<sequence length="92" mass="10760">MMLEFVTDMNWIYVMVMLSSLAVIGFHSHLRYVSPMQLMTRQWQHGQKKHVNIFLSQAPVPVAPRVLQKIPAFSDRSHDDDEEDSNPPLYYV</sequence>
<feature type="region of interest" description="Disordered" evidence="1">
    <location>
        <begin position="72"/>
        <end position="92"/>
    </location>
</feature>
<keyword evidence="2" id="KW-0812">Transmembrane</keyword>
<organism evidence="3 4">
    <name type="scientific">Salicibibacter halophilus</name>
    <dbReference type="NCBI Taxonomy" id="2502791"/>
    <lineage>
        <taxon>Bacteria</taxon>
        <taxon>Bacillati</taxon>
        <taxon>Bacillota</taxon>
        <taxon>Bacilli</taxon>
        <taxon>Bacillales</taxon>
        <taxon>Bacillaceae</taxon>
        <taxon>Salicibibacter</taxon>
    </lineage>
</organism>
<dbReference type="OrthoDB" id="2971263at2"/>
<keyword evidence="2" id="KW-0472">Membrane</keyword>
<evidence type="ECO:0000313" key="3">
    <source>
        <dbReference type="EMBL" id="QDI92790.1"/>
    </source>
</evidence>
<evidence type="ECO:0000313" key="4">
    <source>
        <dbReference type="Proteomes" id="UP000319756"/>
    </source>
</evidence>
<keyword evidence="4" id="KW-1185">Reference proteome</keyword>
<evidence type="ECO:0000256" key="2">
    <source>
        <dbReference type="SAM" id="Phobius"/>
    </source>
</evidence>
<reference evidence="4" key="1">
    <citation type="submission" date="2019-01" db="EMBL/GenBank/DDBJ databases">
        <title>Genomic analysis of Salicibibacter sp. NKC3-5.</title>
        <authorList>
            <person name="Oh Y.J."/>
        </authorList>
    </citation>
    <scope>NUCLEOTIDE SEQUENCE [LARGE SCALE GENOMIC DNA]</scope>
    <source>
        <strain evidence="4">NKC3-5</strain>
    </source>
</reference>
<proteinExistence type="predicted"/>
<accession>A0A514LLP6</accession>
<evidence type="ECO:0000256" key="1">
    <source>
        <dbReference type="SAM" id="MobiDB-lite"/>
    </source>
</evidence>
<protein>
    <submittedName>
        <fullName evidence="3">Uncharacterized protein</fullName>
    </submittedName>
</protein>
<dbReference type="Proteomes" id="UP000319756">
    <property type="component" value="Chromosome"/>
</dbReference>
<dbReference type="AlphaFoldDB" id="A0A514LLP6"/>
<dbReference type="RefSeq" id="WP_142091286.1">
    <property type="nucleotide sequence ID" value="NZ_CP035485.1"/>
</dbReference>
<feature type="transmembrane region" description="Helical" evidence="2">
    <location>
        <begin position="12"/>
        <end position="33"/>
    </location>
</feature>
<keyword evidence="2" id="KW-1133">Transmembrane helix</keyword>
<name>A0A514LLP6_9BACI</name>